<gene>
    <name evidence="1" type="ORF">SAMN05444398_1295</name>
</gene>
<sequence>MRLSEIDDHNRGDHYYLTPQDECFYLLEYTSGRDFSFSQANQIISNLKKKPSERFIKGGYHYKAQVIRQASNTLREAIHPDWLQRSTLIPVPGSKCVGHLDYDDRMEQICRGIQDGLDVRNLVTQTVSTEAAHEAGINPRPTVEELIDLYQIDETLCDPAPTDIGVFDDVLTAGTHFKAMKTVLNRRFPGVRVSGFFIARRVFPTPLE</sequence>
<protein>
    <recommendedName>
        <fullName evidence="3">Amidophosphoribosyltransferase</fullName>
    </recommendedName>
</protein>
<organism evidence="1 2">
    <name type="scientific">Roseovarius pacificus</name>
    <dbReference type="NCBI Taxonomy" id="337701"/>
    <lineage>
        <taxon>Bacteria</taxon>
        <taxon>Pseudomonadati</taxon>
        <taxon>Pseudomonadota</taxon>
        <taxon>Alphaproteobacteria</taxon>
        <taxon>Rhodobacterales</taxon>
        <taxon>Roseobacteraceae</taxon>
        <taxon>Roseovarius</taxon>
    </lineage>
</organism>
<dbReference type="Proteomes" id="UP000183974">
    <property type="component" value="Unassembled WGS sequence"/>
</dbReference>
<evidence type="ECO:0000313" key="2">
    <source>
        <dbReference type="Proteomes" id="UP000183974"/>
    </source>
</evidence>
<accession>A0A1M7KIV9</accession>
<proteinExistence type="predicted"/>
<dbReference type="EMBL" id="FRBR01000029">
    <property type="protein sequence ID" value="SHM65310.1"/>
    <property type="molecule type" value="Genomic_DNA"/>
</dbReference>
<reference evidence="1 2" key="1">
    <citation type="submission" date="2016-11" db="EMBL/GenBank/DDBJ databases">
        <authorList>
            <person name="Jaros S."/>
            <person name="Januszkiewicz K."/>
            <person name="Wedrychowicz H."/>
        </authorList>
    </citation>
    <scope>NUCLEOTIDE SEQUENCE [LARGE SCALE GENOMIC DNA]</scope>
    <source>
        <strain evidence="1 2">DSM 29589</strain>
    </source>
</reference>
<evidence type="ECO:0008006" key="3">
    <source>
        <dbReference type="Google" id="ProtNLM"/>
    </source>
</evidence>
<name>A0A1M7KIV9_9RHOB</name>
<evidence type="ECO:0000313" key="1">
    <source>
        <dbReference type="EMBL" id="SHM65310.1"/>
    </source>
</evidence>
<dbReference type="STRING" id="337701.SAMN05444398_1295"/>
<keyword evidence="2" id="KW-1185">Reference proteome</keyword>
<dbReference type="AlphaFoldDB" id="A0A1M7KIV9"/>
<dbReference type="OrthoDB" id="6637825at2"/>
<dbReference type="RefSeq" id="WP_073038081.1">
    <property type="nucleotide sequence ID" value="NZ_BMLR01000027.1"/>
</dbReference>